<sequence>WRIETNNREFGKFRPFTTSQSMKLRRLYFLIGMLLYNLWILKRGGGEFPRAYQFKNSLKIDLKVLEFLGEKERRPPPIPVLA</sequence>
<dbReference type="EMBL" id="LHXR01000044">
    <property type="protein sequence ID" value="KXA97110.1"/>
    <property type="molecule type" value="Genomic_DNA"/>
</dbReference>
<evidence type="ECO:0000313" key="3">
    <source>
        <dbReference type="Proteomes" id="UP000070463"/>
    </source>
</evidence>
<organism evidence="2 3">
    <name type="scientific">candidate division MSBL1 archaeon SCGC-AAA259I09</name>
    <dbReference type="NCBI Taxonomy" id="1698267"/>
    <lineage>
        <taxon>Archaea</taxon>
        <taxon>Methanobacteriati</taxon>
        <taxon>Methanobacteriota</taxon>
        <taxon>candidate division MSBL1</taxon>
    </lineage>
</organism>
<proteinExistence type="predicted"/>
<keyword evidence="1" id="KW-0472">Membrane</keyword>
<gene>
    <name evidence="2" type="ORF">AKJ37_03750</name>
</gene>
<reference evidence="2 3" key="1">
    <citation type="journal article" date="2016" name="Sci. Rep.">
        <title>Metabolic traits of an uncultured archaeal lineage -MSBL1- from brine pools of the Red Sea.</title>
        <authorList>
            <person name="Mwirichia R."/>
            <person name="Alam I."/>
            <person name="Rashid M."/>
            <person name="Vinu M."/>
            <person name="Ba-Alawi W."/>
            <person name="Anthony Kamau A."/>
            <person name="Kamanda Ngugi D."/>
            <person name="Goker M."/>
            <person name="Klenk H.P."/>
            <person name="Bajic V."/>
            <person name="Stingl U."/>
        </authorList>
    </citation>
    <scope>NUCLEOTIDE SEQUENCE [LARGE SCALE GENOMIC DNA]</scope>
    <source>
        <strain evidence="2">SCGC-AAA259I09</strain>
    </source>
</reference>
<keyword evidence="1" id="KW-1133">Transmembrane helix</keyword>
<evidence type="ECO:0000256" key="1">
    <source>
        <dbReference type="SAM" id="Phobius"/>
    </source>
</evidence>
<protein>
    <submittedName>
        <fullName evidence="2">Uncharacterized protein</fullName>
    </submittedName>
</protein>
<comment type="caution">
    <text evidence="2">The sequence shown here is derived from an EMBL/GenBank/DDBJ whole genome shotgun (WGS) entry which is preliminary data.</text>
</comment>
<dbReference type="Proteomes" id="UP000070463">
    <property type="component" value="Unassembled WGS sequence"/>
</dbReference>
<feature type="transmembrane region" description="Helical" evidence="1">
    <location>
        <begin position="24"/>
        <end position="41"/>
    </location>
</feature>
<feature type="non-terminal residue" evidence="2">
    <location>
        <position position="1"/>
    </location>
</feature>
<dbReference type="AlphaFoldDB" id="A0A133USJ6"/>
<name>A0A133USJ6_9EURY</name>
<evidence type="ECO:0000313" key="2">
    <source>
        <dbReference type="EMBL" id="KXA97110.1"/>
    </source>
</evidence>
<accession>A0A133USJ6</accession>
<keyword evidence="1" id="KW-0812">Transmembrane</keyword>
<keyword evidence="3" id="KW-1185">Reference proteome</keyword>